<dbReference type="InterPro" id="IPR000792">
    <property type="entry name" value="Tscrpt_reg_LuxR_C"/>
</dbReference>
<dbReference type="Pfam" id="PF25873">
    <property type="entry name" value="WHD_MalT"/>
    <property type="match status" value="1"/>
</dbReference>
<dbReference type="SUPFAM" id="SSF46894">
    <property type="entry name" value="C-terminal effector domain of the bipartite response regulators"/>
    <property type="match status" value="1"/>
</dbReference>
<dbReference type="PROSITE" id="PS50043">
    <property type="entry name" value="HTH_LUXR_2"/>
    <property type="match status" value="1"/>
</dbReference>
<protein>
    <submittedName>
        <fullName evidence="5">AAA family ATPase</fullName>
    </submittedName>
</protein>
<evidence type="ECO:0000256" key="2">
    <source>
        <dbReference type="ARBA" id="ARBA00023125"/>
    </source>
</evidence>
<dbReference type="Gene3D" id="1.10.10.10">
    <property type="entry name" value="Winged helix-like DNA-binding domain superfamily/Winged helix DNA-binding domain"/>
    <property type="match status" value="1"/>
</dbReference>
<keyword evidence="1" id="KW-0805">Transcription regulation</keyword>
<dbReference type="GO" id="GO:0006355">
    <property type="term" value="P:regulation of DNA-templated transcription"/>
    <property type="evidence" value="ECO:0007669"/>
    <property type="project" value="InterPro"/>
</dbReference>
<dbReference type="SUPFAM" id="SSF52540">
    <property type="entry name" value="P-loop containing nucleoside triphosphate hydrolases"/>
    <property type="match status" value="1"/>
</dbReference>
<dbReference type="PANTHER" id="PTHR44688">
    <property type="entry name" value="DNA-BINDING TRANSCRIPTIONAL ACTIVATOR DEVR_DOSR"/>
    <property type="match status" value="1"/>
</dbReference>
<comment type="caution">
    <text evidence="5">The sequence shown here is derived from an EMBL/GenBank/DDBJ whole genome shotgun (WGS) entry which is preliminary data.</text>
</comment>
<dbReference type="GO" id="GO:0016887">
    <property type="term" value="F:ATP hydrolysis activity"/>
    <property type="evidence" value="ECO:0007669"/>
    <property type="project" value="InterPro"/>
</dbReference>
<dbReference type="AlphaFoldDB" id="A0A6M2BUJ7"/>
<evidence type="ECO:0000256" key="3">
    <source>
        <dbReference type="ARBA" id="ARBA00023163"/>
    </source>
</evidence>
<dbReference type="InterPro" id="IPR036388">
    <property type="entry name" value="WH-like_DNA-bd_sf"/>
</dbReference>
<dbReference type="PANTHER" id="PTHR44688:SF25">
    <property type="entry name" value="HTH LUXR-TYPE DOMAIN-CONTAINING PROTEIN"/>
    <property type="match status" value="1"/>
</dbReference>
<dbReference type="InterPro" id="IPR027417">
    <property type="entry name" value="P-loop_NTPase"/>
</dbReference>
<dbReference type="Pfam" id="PF13401">
    <property type="entry name" value="AAA_22"/>
    <property type="match status" value="1"/>
</dbReference>
<dbReference type="InterPro" id="IPR059106">
    <property type="entry name" value="WHD_MalT"/>
</dbReference>
<gene>
    <name evidence="5" type="ORF">G7Y85_12560</name>
</gene>
<name>A0A6M2BUJ7_9GAMM</name>
<evidence type="ECO:0000313" key="5">
    <source>
        <dbReference type="EMBL" id="NGY05597.1"/>
    </source>
</evidence>
<dbReference type="GO" id="GO:0003677">
    <property type="term" value="F:DNA binding"/>
    <property type="evidence" value="ECO:0007669"/>
    <property type="project" value="UniProtKB-KW"/>
</dbReference>
<accession>A0A6M2BUJ7</accession>
<dbReference type="InterPro" id="IPR016032">
    <property type="entry name" value="Sig_transdc_resp-reg_C-effctor"/>
</dbReference>
<feature type="domain" description="HTH luxR-type" evidence="4">
    <location>
        <begin position="817"/>
        <end position="882"/>
    </location>
</feature>
<dbReference type="Proteomes" id="UP000472676">
    <property type="component" value="Unassembled WGS sequence"/>
</dbReference>
<sequence length="885" mass="98954">MPRQSLLQRLESQRSRSLTLVTGPAGCGKTMLLTQWRKSLALQGAKVAWYNASADDSDDLVIEYLIEGLMQAEVNIDTEALQAYRRSGGKAWRPLISSLIDDLFDEDRDVFVVIDDLHHISSFRLLQMLDVWLGMAPERFHLVLGSRTSPPLQLGRLRMADGVTEIQFSDLRFSLDETRHFLRSQNLAGLSSAQEMRLHEMSDGWAAGLQLLAYSLRQHKSPEQFFEDQPGLLVSRVDSLEKYLESTVNQHLGADELSFLVRISACRRFNRELCEQVTGNAESGRLLERFERENLFLLPIDTSDAEPWYRFHRLFATFLHRRLARLGATEIAGIHTRASHWFAGRDLLIEAMRHAMLADDTAFAVTLVDRTARRFVNGANFVELLKWCDALPPESLAGQLNVLLCMAWAQLSCGRIDEFERTMSTIAAHPGRETASAEAESRLLRAYFLISTDDGAAALEILEQTQQDASGLNPFQTLIASNITSICLVYAGQFERAREVARLRRQIDIRGRPDRPRPLIDVVDGFSHLIEGNIAIAKTALTAFIKDIEPHTEFAFDAVGLFSGYLLEALYQENEIQEARDLLDQHIDAIDAVGNHNGLLHAYRVRARIELLGGEVVAAEKTLSLIEEFGYRRKLDRLIAWSLHERIEIALHVKQHAAVPDLLARLQEIGKRYADCVDCARAEIGLVALLARANAACALESDVSARAAIEAALVAAQRNRRQLSVTRLVLMRALVLHRSGRVDAALDEARQALDDAAVKCMRRVLPDIGVSVLPMVDRLLDGERDVGRRTLLESAQAELGRHDGNERRPPASAVLLPTATTEILSARESEILVLLSRALSAKTIARSLDLSVGTVKWHMRNVYGKLGANSREEALSKARSLHILQ</sequence>
<proteinExistence type="predicted"/>
<dbReference type="Gene3D" id="1.25.40.10">
    <property type="entry name" value="Tetratricopeptide repeat domain"/>
    <property type="match status" value="1"/>
</dbReference>
<dbReference type="Gene3D" id="3.40.50.300">
    <property type="entry name" value="P-loop containing nucleotide triphosphate hydrolases"/>
    <property type="match status" value="1"/>
</dbReference>
<dbReference type="Pfam" id="PF00196">
    <property type="entry name" value="GerE"/>
    <property type="match status" value="1"/>
</dbReference>
<dbReference type="CDD" id="cd06170">
    <property type="entry name" value="LuxR_C_like"/>
    <property type="match status" value="1"/>
</dbReference>
<evidence type="ECO:0000259" key="4">
    <source>
        <dbReference type="PROSITE" id="PS50043"/>
    </source>
</evidence>
<dbReference type="EMBL" id="JAAMOW010000006">
    <property type="protein sequence ID" value="NGY05597.1"/>
    <property type="molecule type" value="Genomic_DNA"/>
</dbReference>
<dbReference type="PRINTS" id="PR00038">
    <property type="entry name" value="HTHLUXR"/>
</dbReference>
<keyword evidence="6" id="KW-1185">Reference proteome</keyword>
<evidence type="ECO:0000313" key="6">
    <source>
        <dbReference type="Proteomes" id="UP000472676"/>
    </source>
</evidence>
<dbReference type="InterPro" id="IPR049945">
    <property type="entry name" value="AAA_22"/>
</dbReference>
<dbReference type="SMART" id="SM00421">
    <property type="entry name" value="HTH_LUXR"/>
    <property type="match status" value="1"/>
</dbReference>
<dbReference type="InterPro" id="IPR011990">
    <property type="entry name" value="TPR-like_helical_dom_sf"/>
</dbReference>
<keyword evidence="3" id="KW-0804">Transcription</keyword>
<evidence type="ECO:0000256" key="1">
    <source>
        <dbReference type="ARBA" id="ARBA00023015"/>
    </source>
</evidence>
<keyword evidence="2" id="KW-0238">DNA-binding</keyword>
<reference evidence="5 6" key="1">
    <citation type="journal article" date="2014" name="Int. J. Syst. Evol. Microbiol.">
        <title>Solimonas terrae sp. nov., isolated from soil.</title>
        <authorList>
            <person name="Kim S.J."/>
            <person name="Moon J.Y."/>
            <person name="Weon H.Y."/>
            <person name="Ahn J.H."/>
            <person name="Chen W.M."/>
            <person name="Kwon S.W."/>
        </authorList>
    </citation>
    <scope>NUCLEOTIDE SEQUENCE [LARGE SCALE GENOMIC DNA]</scope>
    <source>
        <strain evidence="5 6">KIS83-12</strain>
    </source>
</reference>
<organism evidence="5 6">
    <name type="scientific">Solimonas terrae</name>
    <dbReference type="NCBI Taxonomy" id="1396819"/>
    <lineage>
        <taxon>Bacteria</taxon>
        <taxon>Pseudomonadati</taxon>
        <taxon>Pseudomonadota</taxon>
        <taxon>Gammaproteobacteria</taxon>
        <taxon>Nevskiales</taxon>
        <taxon>Nevskiaceae</taxon>
        <taxon>Solimonas</taxon>
    </lineage>
</organism>